<feature type="transmembrane region" description="Helical" evidence="6">
    <location>
        <begin position="129"/>
        <end position="150"/>
    </location>
</feature>
<evidence type="ECO:0000256" key="2">
    <source>
        <dbReference type="ARBA" id="ARBA00008034"/>
    </source>
</evidence>
<dbReference type="GO" id="GO:0055085">
    <property type="term" value="P:transmembrane transport"/>
    <property type="evidence" value="ECO:0007669"/>
    <property type="project" value="InterPro"/>
</dbReference>
<dbReference type="InterPro" id="IPR037294">
    <property type="entry name" value="ABC_BtuC-like"/>
</dbReference>
<protein>
    <submittedName>
        <fullName evidence="7">ABC-type Mn2+/Zn2+ transport system permease component</fullName>
    </submittedName>
</protein>
<organism evidence="7 8">
    <name type="scientific">Methanonatronarchaeum thermophilum</name>
    <dbReference type="NCBI Taxonomy" id="1927129"/>
    <lineage>
        <taxon>Archaea</taxon>
        <taxon>Methanobacteriati</taxon>
        <taxon>Methanobacteriota</taxon>
        <taxon>Methanonatronarchaeia</taxon>
        <taxon>Methanonatronarchaeales</taxon>
        <taxon>Methanonatronarchaeaceae</taxon>
        <taxon>Methanonatronarchaeum</taxon>
    </lineage>
</organism>
<feature type="transmembrane region" description="Helical" evidence="6">
    <location>
        <begin position="37"/>
        <end position="56"/>
    </location>
</feature>
<dbReference type="Pfam" id="PF00950">
    <property type="entry name" value="ABC-3"/>
    <property type="match status" value="1"/>
</dbReference>
<feature type="transmembrane region" description="Helical" evidence="6">
    <location>
        <begin position="246"/>
        <end position="263"/>
    </location>
</feature>
<dbReference type="Gene3D" id="1.10.3470.10">
    <property type="entry name" value="ABC transporter involved in vitamin B12 uptake, BtuC"/>
    <property type="match status" value="1"/>
</dbReference>
<feature type="transmembrane region" description="Helical" evidence="6">
    <location>
        <begin position="62"/>
        <end position="79"/>
    </location>
</feature>
<accession>A0A1Y3GIG2</accession>
<feature type="transmembrane region" description="Helical" evidence="6">
    <location>
        <begin position="194"/>
        <end position="213"/>
    </location>
</feature>
<evidence type="ECO:0000256" key="6">
    <source>
        <dbReference type="SAM" id="Phobius"/>
    </source>
</evidence>
<dbReference type="OrthoDB" id="11310at2157"/>
<evidence type="ECO:0000256" key="3">
    <source>
        <dbReference type="ARBA" id="ARBA00022692"/>
    </source>
</evidence>
<gene>
    <name evidence="7" type="ORF">AMET1_0878</name>
</gene>
<comment type="caution">
    <text evidence="7">The sequence shown here is derived from an EMBL/GenBank/DDBJ whole genome shotgun (WGS) entry which is preliminary data.</text>
</comment>
<proteinExistence type="inferred from homology"/>
<feature type="transmembrane region" description="Helical" evidence="6">
    <location>
        <begin position="12"/>
        <end position="32"/>
    </location>
</feature>
<name>A0A1Y3GIG2_9EURY</name>
<evidence type="ECO:0000256" key="5">
    <source>
        <dbReference type="ARBA" id="ARBA00023136"/>
    </source>
</evidence>
<reference evidence="7 8" key="1">
    <citation type="submission" date="2016-12" db="EMBL/GenBank/DDBJ databases">
        <title>Discovery of methanogenic haloarchaea.</title>
        <authorList>
            <person name="Sorokin D.Y."/>
            <person name="Makarova K.S."/>
            <person name="Abbas B."/>
            <person name="Ferrer M."/>
            <person name="Golyshin P.N."/>
        </authorList>
    </citation>
    <scope>NUCLEOTIDE SEQUENCE [LARGE SCALE GENOMIC DNA]</scope>
    <source>
        <strain evidence="7">AMET1</strain>
    </source>
</reference>
<keyword evidence="3 6" id="KW-0812">Transmembrane</keyword>
<keyword evidence="8" id="KW-1185">Reference proteome</keyword>
<feature type="transmembrane region" description="Helical" evidence="6">
    <location>
        <begin position="220"/>
        <end position="240"/>
    </location>
</feature>
<keyword evidence="4 6" id="KW-1133">Transmembrane helix</keyword>
<dbReference type="AlphaFoldDB" id="A0A1Y3GIG2"/>
<keyword evidence="5 6" id="KW-0472">Membrane</keyword>
<evidence type="ECO:0000313" key="8">
    <source>
        <dbReference type="Proteomes" id="UP000195137"/>
    </source>
</evidence>
<dbReference type="RefSeq" id="WP_201721276.1">
    <property type="nucleotide sequence ID" value="NZ_MRZU01000003.1"/>
</dbReference>
<feature type="transmembrane region" description="Helical" evidence="6">
    <location>
        <begin position="91"/>
        <end position="109"/>
    </location>
</feature>
<feature type="transmembrane region" description="Helical" evidence="6">
    <location>
        <begin position="171"/>
        <end position="188"/>
    </location>
</feature>
<dbReference type="InterPro" id="IPR001626">
    <property type="entry name" value="ABC_TroCD"/>
</dbReference>
<evidence type="ECO:0000256" key="4">
    <source>
        <dbReference type="ARBA" id="ARBA00022989"/>
    </source>
</evidence>
<comment type="similarity">
    <text evidence="2">Belongs to the ABC-3 integral membrane protein family.</text>
</comment>
<dbReference type="PANTHER" id="PTHR30477">
    <property type="entry name" value="ABC-TRANSPORTER METAL-BINDING PROTEIN"/>
    <property type="match status" value="1"/>
</dbReference>
<sequence length="273" mass="29546">MLELLEYTFIQNALIVGFLASIIFGLVGTLVVVKRIVFISGGIAHASFGGVGMAFFLGWDPLVGALIFAVGSAISIGYIGRESVQREDTTIGIIWAVGMALGALFYYLTPGYLPSAESFLFGNILMIRSVDVTLLAILTVITVLIITVFFRRFQAVSFDEEFSEIVGINTNLIYYLLLLIVSISIVLLLKFVGIILVIAMLSIPPTIAGLLTYNLKHMMVYSTIFSLIFTYLGLSISYALDIPSGPTIVTFAGIVFIGALIGNKIGERLSETS</sequence>
<evidence type="ECO:0000256" key="1">
    <source>
        <dbReference type="ARBA" id="ARBA00004141"/>
    </source>
</evidence>
<dbReference type="EMBL" id="MRZU01000003">
    <property type="protein sequence ID" value="OUJ19225.1"/>
    <property type="molecule type" value="Genomic_DNA"/>
</dbReference>
<dbReference type="SUPFAM" id="SSF81345">
    <property type="entry name" value="ABC transporter involved in vitamin B12 uptake, BtuC"/>
    <property type="match status" value="1"/>
</dbReference>
<evidence type="ECO:0000313" key="7">
    <source>
        <dbReference type="EMBL" id="OUJ19225.1"/>
    </source>
</evidence>
<dbReference type="CDD" id="cd06550">
    <property type="entry name" value="TM_ABC_iron-siderophores_like"/>
    <property type="match status" value="1"/>
</dbReference>
<dbReference type="GO" id="GO:0010043">
    <property type="term" value="P:response to zinc ion"/>
    <property type="evidence" value="ECO:0007669"/>
    <property type="project" value="TreeGrafter"/>
</dbReference>
<comment type="subcellular location">
    <subcellularLocation>
        <location evidence="1">Membrane</location>
        <topology evidence="1">Multi-pass membrane protein</topology>
    </subcellularLocation>
</comment>
<dbReference type="GO" id="GO:0043190">
    <property type="term" value="C:ATP-binding cassette (ABC) transporter complex"/>
    <property type="evidence" value="ECO:0007669"/>
    <property type="project" value="InterPro"/>
</dbReference>
<dbReference type="PANTHER" id="PTHR30477:SF18">
    <property type="entry name" value="METAL TRANSPORT SYSTEM MEMBRANE PROTEIN CT_417-RELATED"/>
    <property type="match status" value="1"/>
</dbReference>
<dbReference type="Proteomes" id="UP000195137">
    <property type="component" value="Unassembled WGS sequence"/>
</dbReference>